<gene>
    <name evidence="11" type="ORF">MNB_SUP05-4-71</name>
</gene>
<dbReference type="InterPro" id="IPR008921">
    <property type="entry name" value="DNA_pol3_clamp-load_cplx_C"/>
</dbReference>
<reference evidence="11" key="1">
    <citation type="submission" date="2016-10" db="EMBL/GenBank/DDBJ databases">
        <authorList>
            <person name="de Groot N.N."/>
        </authorList>
    </citation>
    <scope>NUCLEOTIDE SEQUENCE</scope>
</reference>
<feature type="domain" description="DNA polymerase III delta N-terminal" evidence="9">
    <location>
        <begin position="20"/>
        <end position="133"/>
    </location>
</feature>
<dbReference type="EMBL" id="FPHR01000024">
    <property type="protein sequence ID" value="SFV77409.1"/>
    <property type="molecule type" value="Genomic_DNA"/>
</dbReference>
<dbReference type="PANTHER" id="PTHR34388:SF1">
    <property type="entry name" value="DNA POLYMERASE III SUBUNIT DELTA"/>
    <property type="match status" value="1"/>
</dbReference>
<dbReference type="InterPro" id="IPR010372">
    <property type="entry name" value="DNA_pol3_delta_N"/>
</dbReference>
<dbReference type="Gene3D" id="3.40.50.300">
    <property type="entry name" value="P-loop containing nucleotide triphosphate hydrolases"/>
    <property type="match status" value="1"/>
</dbReference>
<dbReference type="Pfam" id="PF06144">
    <property type="entry name" value="DNA_pol3_delta"/>
    <property type="match status" value="1"/>
</dbReference>
<dbReference type="EC" id="2.7.7.7" evidence="1"/>
<evidence type="ECO:0000256" key="4">
    <source>
        <dbReference type="ARBA" id="ARBA00022695"/>
    </source>
</evidence>
<dbReference type="InterPro" id="IPR032780">
    <property type="entry name" value="DNA_pol3_delt_C"/>
</dbReference>
<dbReference type="CDD" id="cd18138">
    <property type="entry name" value="HLD_clamp_pol_III_delta"/>
    <property type="match status" value="1"/>
</dbReference>
<dbReference type="SUPFAM" id="SSF48019">
    <property type="entry name" value="post-AAA+ oligomerization domain-like"/>
    <property type="match status" value="1"/>
</dbReference>
<dbReference type="GO" id="GO:0003887">
    <property type="term" value="F:DNA-directed DNA polymerase activity"/>
    <property type="evidence" value="ECO:0007669"/>
    <property type="project" value="UniProtKB-KW"/>
</dbReference>
<dbReference type="Gene3D" id="1.20.272.10">
    <property type="match status" value="1"/>
</dbReference>
<keyword evidence="5" id="KW-0235">DNA replication</keyword>
<evidence type="ECO:0000256" key="2">
    <source>
        <dbReference type="ARBA" id="ARBA00017703"/>
    </source>
</evidence>
<evidence type="ECO:0000256" key="7">
    <source>
        <dbReference type="ARBA" id="ARBA00034754"/>
    </source>
</evidence>
<dbReference type="PANTHER" id="PTHR34388">
    <property type="entry name" value="DNA POLYMERASE III SUBUNIT DELTA"/>
    <property type="match status" value="1"/>
</dbReference>
<keyword evidence="6" id="KW-0239">DNA-directed DNA polymerase</keyword>
<proteinExistence type="inferred from homology"/>
<evidence type="ECO:0000313" key="11">
    <source>
        <dbReference type="EMBL" id="SFV77409.1"/>
    </source>
</evidence>
<dbReference type="Gene3D" id="1.10.8.60">
    <property type="match status" value="1"/>
</dbReference>
<dbReference type="GO" id="GO:0006261">
    <property type="term" value="P:DNA-templated DNA replication"/>
    <property type="evidence" value="ECO:0007669"/>
    <property type="project" value="TreeGrafter"/>
</dbReference>
<evidence type="ECO:0000256" key="5">
    <source>
        <dbReference type="ARBA" id="ARBA00022705"/>
    </source>
</evidence>
<dbReference type="InterPro" id="IPR005790">
    <property type="entry name" value="DNA_polIII_delta"/>
</dbReference>
<dbReference type="InterPro" id="IPR027417">
    <property type="entry name" value="P-loop_NTPase"/>
</dbReference>
<evidence type="ECO:0000259" key="9">
    <source>
        <dbReference type="Pfam" id="PF06144"/>
    </source>
</evidence>
<dbReference type="NCBIfam" id="TIGR01128">
    <property type="entry name" value="holA"/>
    <property type="match status" value="1"/>
</dbReference>
<organism evidence="11">
    <name type="scientific">hydrothermal vent metagenome</name>
    <dbReference type="NCBI Taxonomy" id="652676"/>
    <lineage>
        <taxon>unclassified sequences</taxon>
        <taxon>metagenomes</taxon>
        <taxon>ecological metagenomes</taxon>
    </lineage>
</organism>
<dbReference type="AlphaFoldDB" id="A0A1W1D9X8"/>
<evidence type="ECO:0000256" key="6">
    <source>
        <dbReference type="ARBA" id="ARBA00022932"/>
    </source>
</evidence>
<dbReference type="SUPFAM" id="SSF52540">
    <property type="entry name" value="P-loop containing nucleoside triphosphate hydrolases"/>
    <property type="match status" value="1"/>
</dbReference>
<feature type="domain" description="DNA polymerase III subunit delta C-terminal" evidence="10">
    <location>
        <begin position="216"/>
        <end position="334"/>
    </location>
</feature>
<evidence type="ECO:0000256" key="3">
    <source>
        <dbReference type="ARBA" id="ARBA00022679"/>
    </source>
</evidence>
<keyword evidence="4 11" id="KW-0548">Nucleotidyltransferase</keyword>
<comment type="catalytic activity">
    <reaction evidence="8">
        <text>DNA(n) + a 2'-deoxyribonucleoside 5'-triphosphate = DNA(n+1) + diphosphate</text>
        <dbReference type="Rhea" id="RHEA:22508"/>
        <dbReference type="Rhea" id="RHEA-COMP:17339"/>
        <dbReference type="Rhea" id="RHEA-COMP:17340"/>
        <dbReference type="ChEBI" id="CHEBI:33019"/>
        <dbReference type="ChEBI" id="CHEBI:61560"/>
        <dbReference type="ChEBI" id="CHEBI:173112"/>
        <dbReference type="EC" id="2.7.7.7"/>
    </reaction>
</comment>
<accession>A0A1W1D9X8</accession>
<protein>
    <recommendedName>
        <fullName evidence="2">DNA polymerase III subunit delta</fullName>
        <ecNumber evidence="1">2.7.7.7</ecNumber>
    </recommendedName>
</protein>
<dbReference type="Pfam" id="PF14840">
    <property type="entry name" value="DNA_pol3_delt_C"/>
    <property type="match status" value="1"/>
</dbReference>
<sequence length="339" mass="38180">MRIKPEALNLSLANKLESLYFVFGAESLLIDQSLSAILSTAKQAGFDEKTSFDIDGNFDWGLITAEIANISLFSPRRIIECRLKTGKIGVKGSKALTTLAGNIPSDILLIISTGKLDLAQQKSKWFKTLEQYGGVIQHWEISNDHLIGWINNHMESTGLQSNKEVAQSIAFYTEGNLLASMQEIQKLKMAYPDGKINTQDFLEQAQEQSKYTIYGLIDAALFGDAPQVSKIYNTLLSDAAMPIQLNSSLYREIKNIIDMSIELHQNNDINAILQSHRVWNKRKPIITNILKRHPYQRLQKILLLLGRIDRSIKGMDNLNVIDELHTILLNLAGKNQWAQ</sequence>
<comment type="similarity">
    <text evidence="7">Belongs to the DNA polymerase HolA subunit family.</text>
</comment>
<evidence type="ECO:0000256" key="8">
    <source>
        <dbReference type="ARBA" id="ARBA00049244"/>
    </source>
</evidence>
<dbReference type="GO" id="GO:0009360">
    <property type="term" value="C:DNA polymerase III complex"/>
    <property type="evidence" value="ECO:0007669"/>
    <property type="project" value="InterPro"/>
</dbReference>
<evidence type="ECO:0000256" key="1">
    <source>
        <dbReference type="ARBA" id="ARBA00012417"/>
    </source>
</evidence>
<dbReference type="GO" id="GO:0003677">
    <property type="term" value="F:DNA binding"/>
    <property type="evidence" value="ECO:0007669"/>
    <property type="project" value="InterPro"/>
</dbReference>
<keyword evidence="3 11" id="KW-0808">Transferase</keyword>
<name>A0A1W1D9X8_9ZZZZ</name>
<evidence type="ECO:0000259" key="10">
    <source>
        <dbReference type="Pfam" id="PF14840"/>
    </source>
</evidence>